<reference evidence="1" key="1">
    <citation type="journal article" date="2020" name="Nature">
        <title>Giant virus diversity and host interactions through global metagenomics.</title>
        <authorList>
            <person name="Schulz F."/>
            <person name="Roux S."/>
            <person name="Paez-Espino D."/>
            <person name="Jungbluth S."/>
            <person name="Walsh D.A."/>
            <person name="Denef V.J."/>
            <person name="McMahon K.D."/>
            <person name="Konstantinidis K.T."/>
            <person name="Eloe-Fadrosh E.A."/>
            <person name="Kyrpides N.C."/>
            <person name="Woyke T."/>
        </authorList>
    </citation>
    <scope>NUCLEOTIDE SEQUENCE</scope>
    <source>
        <strain evidence="1">GVMAG-M-3300023179-63</strain>
    </source>
</reference>
<protein>
    <recommendedName>
        <fullName evidence="2">Tail fiber protein</fullName>
    </recommendedName>
</protein>
<dbReference type="EMBL" id="MN739868">
    <property type="protein sequence ID" value="QHT75357.1"/>
    <property type="molecule type" value="Genomic_DNA"/>
</dbReference>
<proteinExistence type="predicted"/>
<name>A0A6C0H4M0_9ZZZZ</name>
<sequence>MSLHNFNPNNKSWKMYSNTLTSISGDNLTVKPYDGRNLLLEVSGNNNIIFKRGDISYGLDDLIGGGNSNITLTSVSGDIIPYINNAFNLGDVSKNWRNAYIRDLSVSNISISGTVNGITKAMVGLTNVDNTTDANKPVSTATQTALDLKANLASPIFSGTITIPSGVSILSNSVAVTSEQLAFVSGATRNIQTQLTELSNNKVNSANPSFTGTVTLPSNCINSNHIINGSILTEDICNNAITNDKIAANAVTNTRIDDGAVTHTKLSSDCIQSHNIVDGTILLQDLSSSLQTILNNAKRPKANLIIHNSATSTTTLGYSIELYDDGTLIPYFITAQPIGIGLTHNIFMNLPNITTLIRVIVDTDNTQITDNAVISGATQVGTFFDDALTFTLDEGSDNIQIGFEASPN</sequence>
<accession>A0A6C0H4M0</accession>
<evidence type="ECO:0000313" key="1">
    <source>
        <dbReference type="EMBL" id="QHT75357.1"/>
    </source>
</evidence>
<organism evidence="1">
    <name type="scientific">viral metagenome</name>
    <dbReference type="NCBI Taxonomy" id="1070528"/>
    <lineage>
        <taxon>unclassified sequences</taxon>
        <taxon>metagenomes</taxon>
        <taxon>organismal metagenomes</taxon>
    </lineage>
</organism>
<evidence type="ECO:0008006" key="2">
    <source>
        <dbReference type="Google" id="ProtNLM"/>
    </source>
</evidence>
<dbReference type="AlphaFoldDB" id="A0A6C0H4M0"/>